<dbReference type="InterPro" id="IPR005119">
    <property type="entry name" value="LysR_subst-bd"/>
</dbReference>
<evidence type="ECO:0000256" key="2">
    <source>
        <dbReference type="ARBA" id="ARBA00023015"/>
    </source>
</evidence>
<gene>
    <name evidence="6" type="ORF">ACIPEN_02765</name>
</gene>
<evidence type="ECO:0000313" key="6">
    <source>
        <dbReference type="EMBL" id="MFJ3044731.1"/>
    </source>
</evidence>
<keyword evidence="3" id="KW-0238">DNA-binding</keyword>
<comment type="similarity">
    <text evidence="1">Belongs to the LysR transcriptional regulatory family.</text>
</comment>
<evidence type="ECO:0000256" key="4">
    <source>
        <dbReference type="ARBA" id="ARBA00023163"/>
    </source>
</evidence>
<comment type="caution">
    <text evidence="6">The sequence shown here is derived from an EMBL/GenBank/DDBJ whole genome shotgun (WGS) entry which is preliminary data.</text>
</comment>
<organism evidence="6 7">
    <name type="scientific">Herbaspirillum chlorophenolicum</name>
    <dbReference type="NCBI Taxonomy" id="211589"/>
    <lineage>
        <taxon>Bacteria</taxon>
        <taxon>Pseudomonadati</taxon>
        <taxon>Pseudomonadota</taxon>
        <taxon>Betaproteobacteria</taxon>
        <taxon>Burkholderiales</taxon>
        <taxon>Oxalobacteraceae</taxon>
        <taxon>Herbaspirillum</taxon>
    </lineage>
</organism>
<dbReference type="PANTHER" id="PTHR30579:SF7">
    <property type="entry name" value="HTH-TYPE TRANSCRIPTIONAL REGULATOR LRHA-RELATED"/>
    <property type="match status" value="1"/>
</dbReference>
<protein>
    <submittedName>
        <fullName evidence="6">LysR family transcriptional regulator</fullName>
    </submittedName>
</protein>
<dbReference type="Proteomes" id="UP001617427">
    <property type="component" value="Unassembled WGS sequence"/>
</dbReference>
<dbReference type="Gene3D" id="1.10.10.10">
    <property type="entry name" value="Winged helix-like DNA-binding domain superfamily/Winged helix DNA-binding domain"/>
    <property type="match status" value="1"/>
</dbReference>
<dbReference type="SUPFAM" id="SSF46785">
    <property type="entry name" value="Winged helix' DNA-binding domain"/>
    <property type="match status" value="1"/>
</dbReference>
<evidence type="ECO:0000256" key="3">
    <source>
        <dbReference type="ARBA" id="ARBA00023125"/>
    </source>
</evidence>
<dbReference type="InterPro" id="IPR050176">
    <property type="entry name" value="LTTR"/>
</dbReference>
<dbReference type="SUPFAM" id="SSF53850">
    <property type="entry name" value="Periplasmic binding protein-like II"/>
    <property type="match status" value="1"/>
</dbReference>
<dbReference type="Pfam" id="PF00126">
    <property type="entry name" value="HTH_1"/>
    <property type="match status" value="1"/>
</dbReference>
<dbReference type="InterPro" id="IPR036388">
    <property type="entry name" value="WH-like_DNA-bd_sf"/>
</dbReference>
<feature type="domain" description="HTH lysR-type" evidence="5">
    <location>
        <begin position="4"/>
        <end position="61"/>
    </location>
</feature>
<keyword evidence="7" id="KW-1185">Reference proteome</keyword>
<sequence length="285" mass="31628">MAHFDLNVLRTLTAVADAGSFTKAANLVHRTQSAVSMQIKELEEALGKPLFIRDTRKVSLTSEGRKLLAYARRMLALNDEAWASIVRPDVTGKVTIGVPEDFVSSLLPPVLRKFSGTYPKVQIQVVCVPSMSMMPLLKDNKIDLACVTKDKELSGDFIRQEPMNWVCSQSNPALWKQRPLPIAMFERSVARNNAMNALKNAGIKFRTHYSSQSLLGLITMVDASLAIAALAECSVPDRLIKLGRDEGLPDLEPLEIVLARSSDSSRPPCDYLAEQIFQELYRPVE</sequence>
<evidence type="ECO:0000256" key="1">
    <source>
        <dbReference type="ARBA" id="ARBA00009437"/>
    </source>
</evidence>
<dbReference type="InterPro" id="IPR036390">
    <property type="entry name" value="WH_DNA-bd_sf"/>
</dbReference>
<dbReference type="PRINTS" id="PR00039">
    <property type="entry name" value="HTHLYSR"/>
</dbReference>
<evidence type="ECO:0000313" key="7">
    <source>
        <dbReference type="Proteomes" id="UP001617427"/>
    </source>
</evidence>
<name>A0ABW8ETE8_9BURK</name>
<dbReference type="InterPro" id="IPR000847">
    <property type="entry name" value="LysR_HTH_N"/>
</dbReference>
<dbReference type="RefSeq" id="WP_050469441.1">
    <property type="nucleotide sequence ID" value="NZ_JBIUZV010000001.1"/>
</dbReference>
<dbReference type="PROSITE" id="PS50931">
    <property type="entry name" value="HTH_LYSR"/>
    <property type="match status" value="1"/>
</dbReference>
<dbReference type="EMBL" id="JBIUZV010000001">
    <property type="protein sequence ID" value="MFJ3044731.1"/>
    <property type="molecule type" value="Genomic_DNA"/>
</dbReference>
<proteinExistence type="inferred from homology"/>
<accession>A0ABW8ETE8</accession>
<dbReference type="Pfam" id="PF03466">
    <property type="entry name" value="LysR_substrate"/>
    <property type="match status" value="1"/>
</dbReference>
<keyword evidence="2" id="KW-0805">Transcription regulation</keyword>
<evidence type="ECO:0000259" key="5">
    <source>
        <dbReference type="PROSITE" id="PS50931"/>
    </source>
</evidence>
<keyword evidence="4" id="KW-0804">Transcription</keyword>
<dbReference type="Gene3D" id="3.40.190.10">
    <property type="entry name" value="Periplasmic binding protein-like II"/>
    <property type="match status" value="2"/>
</dbReference>
<dbReference type="PANTHER" id="PTHR30579">
    <property type="entry name" value="TRANSCRIPTIONAL REGULATOR"/>
    <property type="match status" value="1"/>
</dbReference>
<reference evidence="6 7" key="1">
    <citation type="submission" date="2024-10" db="EMBL/GenBank/DDBJ databases">
        <title>The Natural Products Discovery Center: Release of the First 8490 Sequenced Strains for Exploring Actinobacteria Biosynthetic Diversity.</title>
        <authorList>
            <person name="Kalkreuter E."/>
            <person name="Kautsar S.A."/>
            <person name="Yang D."/>
            <person name="Bader C.D."/>
            <person name="Teijaro C.N."/>
            <person name="Fluegel L."/>
            <person name="Davis C.M."/>
            <person name="Simpson J.R."/>
            <person name="Lauterbach L."/>
            <person name="Steele A.D."/>
            <person name="Gui C."/>
            <person name="Meng S."/>
            <person name="Li G."/>
            <person name="Viehrig K."/>
            <person name="Ye F."/>
            <person name="Su P."/>
            <person name="Kiefer A.F."/>
            <person name="Nichols A."/>
            <person name="Cepeda A.J."/>
            <person name="Yan W."/>
            <person name="Fan B."/>
            <person name="Jiang Y."/>
            <person name="Adhikari A."/>
            <person name="Zheng C.-J."/>
            <person name="Schuster L."/>
            <person name="Cowan T.M."/>
            <person name="Smanski M.J."/>
            <person name="Chevrette M.G."/>
            <person name="De Carvalho L.P.S."/>
            <person name="Shen B."/>
        </authorList>
    </citation>
    <scope>NUCLEOTIDE SEQUENCE [LARGE SCALE GENOMIC DNA]</scope>
    <source>
        <strain evidence="6 7">NPDC087045</strain>
    </source>
</reference>